<evidence type="ECO:0000256" key="1">
    <source>
        <dbReference type="SAM" id="Phobius"/>
    </source>
</evidence>
<dbReference type="EMBL" id="LLXJ01004428">
    <property type="protein sequence ID" value="PKB95806.1"/>
    <property type="molecule type" value="Genomic_DNA"/>
</dbReference>
<keyword evidence="1" id="KW-0812">Transmembrane</keyword>
<accession>A0A2N0NMN2</accession>
<reference evidence="2 3" key="1">
    <citation type="submission" date="2016-04" db="EMBL/GenBank/DDBJ databases">
        <title>Genome analyses suggest a sexual origin of heterokaryosis in a supposedly ancient asexual fungus.</title>
        <authorList>
            <person name="Ropars J."/>
            <person name="Sedzielewska K."/>
            <person name="Noel J."/>
            <person name="Charron P."/>
            <person name="Farinelli L."/>
            <person name="Marton T."/>
            <person name="Kruger M."/>
            <person name="Pelin A."/>
            <person name="Brachmann A."/>
            <person name="Corradi N."/>
        </authorList>
    </citation>
    <scope>NUCLEOTIDE SEQUENCE [LARGE SCALE GENOMIC DNA]</scope>
    <source>
        <strain evidence="2 3">A5</strain>
    </source>
</reference>
<protein>
    <submittedName>
        <fullName evidence="2">Uncharacterized protein</fullName>
    </submittedName>
</protein>
<evidence type="ECO:0000313" key="3">
    <source>
        <dbReference type="Proteomes" id="UP000232722"/>
    </source>
</evidence>
<feature type="transmembrane region" description="Helical" evidence="1">
    <location>
        <begin position="46"/>
        <end position="62"/>
    </location>
</feature>
<feature type="transmembrane region" description="Helical" evidence="1">
    <location>
        <begin position="110"/>
        <end position="131"/>
    </location>
</feature>
<organism evidence="2 3">
    <name type="scientific">Rhizophagus irregularis</name>
    <dbReference type="NCBI Taxonomy" id="588596"/>
    <lineage>
        <taxon>Eukaryota</taxon>
        <taxon>Fungi</taxon>
        <taxon>Fungi incertae sedis</taxon>
        <taxon>Mucoromycota</taxon>
        <taxon>Glomeromycotina</taxon>
        <taxon>Glomeromycetes</taxon>
        <taxon>Glomerales</taxon>
        <taxon>Glomeraceae</taxon>
        <taxon>Rhizophagus</taxon>
    </lineage>
</organism>
<dbReference type="Proteomes" id="UP000232722">
    <property type="component" value="Unassembled WGS sequence"/>
</dbReference>
<sequence length="143" mass="17095">MFTNFRTEQKVEKFIEKFLRIFHCFNVPAGVATILVRDWISKMNQIYQIIVINLGGFFSFVSRRRYAATRFLGFSSFAVKGSCQRFFRIFQFRSQRSLALRSFQFYDQGIRLLSFFLFWFLNFFLGCRLFLKWGVSNNITHPG</sequence>
<gene>
    <name evidence="2" type="ORF">RhiirA5_385760</name>
</gene>
<reference evidence="2 3" key="2">
    <citation type="submission" date="2017-09" db="EMBL/GenBank/DDBJ databases">
        <title>Extensive intraspecific genome diversity in a model arbuscular mycorrhizal fungus.</title>
        <authorList>
            <person name="Chen E.C."/>
            <person name="Morin E."/>
            <person name="Beaudet D."/>
            <person name="Noel J."/>
            <person name="Ndikumana S."/>
            <person name="Charron P."/>
            <person name="St-Onge C."/>
            <person name="Giorgi J."/>
            <person name="Grigoriev I.V."/>
            <person name="Roux C."/>
            <person name="Martin F.M."/>
            <person name="Corradi N."/>
        </authorList>
    </citation>
    <scope>NUCLEOTIDE SEQUENCE [LARGE SCALE GENOMIC DNA]</scope>
    <source>
        <strain evidence="2 3">A5</strain>
    </source>
</reference>
<feature type="transmembrane region" description="Helical" evidence="1">
    <location>
        <begin position="21"/>
        <end position="40"/>
    </location>
</feature>
<keyword evidence="1" id="KW-0472">Membrane</keyword>
<evidence type="ECO:0000313" key="2">
    <source>
        <dbReference type="EMBL" id="PKB95806.1"/>
    </source>
</evidence>
<comment type="caution">
    <text evidence="2">The sequence shown here is derived from an EMBL/GenBank/DDBJ whole genome shotgun (WGS) entry which is preliminary data.</text>
</comment>
<name>A0A2N0NMN2_9GLOM</name>
<keyword evidence="1" id="KW-1133">Transmembrane helix</keyword>
<proteinExistence type="predicted"/>
<dbReference type="AlphaFoldDB" id="A0A2N0NMN2"/>